<dbReference type="Gene3D" id="3.40.50.720">
    <property type="entry name" value="NAD(P)-binding Rossmann-like Domain"/>
    <property type="match status" value="1"/>
</dbReference>
<dbReference type="Gene3D" id="3.90.25.10">
    <property type="entry name" value="UDP-galactose 4-epimerase, domain 1"/>
    <property type="match status" value="1"/>
</dbReference>
<evidence type="ECO:0000313" key="6">
    <source>
        <dbReference type="EMBL" id="QHU30051.1"/>
    </source>
</evidence>
<dbReference type="NCBIfam" id="TIGR01472">
    <property type="entry name" value="gmd"/>
    <property type="match status" value="1"/>
</dbReference>
<dbReference type="InterPro" id="IPR016040">
    <property type="entry name" value="NAD(P)-bd_dom"/>
</dbReference>
<evidence type="ECO:0000256" key="1">
    <source>
        <dbReference type="ARBA" id="ARBA00001937"/>
    </source>
</evidence>
<reference evidence="6" key="1">
    <citation type="journal article" date="2020" name="Nature">
        <title>Giant virus diversity and host interactions through global metagenomics.</title>
        <authorList>
            <person name="Schulz F."/>
            <person name="Roux S."/>
            <person name="Paez-Espino D."/>
            <person name="Jungbluth S."/>
            <person name="Walsh D.A."/>
            <person name="Denef V.J."/>
            <person name="McMahon K.D."/>
            <person name="Konstantinidis K.T."/>
            <person name="Eloe-Fadrosh E.A."/>
            <person name="Kyrpides N.C."/>
            <person name="Woyke T."/>
        </authorList>
    </citation>
    <scope>NUCLEOTIDE SEQUENCE</scope>
    <source>
        <strain evidence="6">GVMAG-M-3300027833-11</strain>
    </source>
</reference>
<organism evidence="6">
    <name type="scientific">viral metagenome</name>
    <dbReference type="NCBI Taxonomy" id="1070528"/>
    <lineage>
        <taxon>unclassified sequences</taxon>
        <taxon>metagenomes</taxon>
        <taxon>organismal metagenomes</taxon>
    </lineage>
</organism>
<dbReference type="PANTHER" id="PTHR43715:SF1">
    <property type="entry name" value="GDP-MANNOSE 4,6 DEHYDRATASE"/>
    <property type="match status" value="1"/>
</dbReference>
<dbReference type="SUPFAM" id="SSF51735">
    <property type="entry name" value="NAD(P)-binding Rossmann-fold domains"/>
    <property type="match status" value="1"/>
</dbReference>
<evidence type="ECO:0000256" key="2">
    <source>
        <dbReference type="ARBA" id="ARBA00009263"/>
    </source>
</evidence>
<evidence type="ECO:0000256" key="3">
    <source>
        <dbReference type="ARBA" id="ARBA00011989"/>
    </source>
</evidence>
<dbReference type="FunFam" id="3.40.50.720:FF:000924">
    <property type="entry name" value="GDP-mannose 4,6 dehydratase"/>
    <property type="match status" value="1"/>
</dbReference>
<dbReference type="AlphaFoldDB" id="A0A6C0LK49"/>
<accession>A0A6C0LK49</accession>
<evidence type="ECO:0000256" key="4">
    <source>
        <dbReference type="ARBA" id="ARBA00023239"/>
    </source>
</evidence>
<dbReference type="CDD" id="cd05260">
    <property type="entry name" value="GDP_MD_SDR_e"/>
    <property type="match status" value="1"/>
</dbReference>
<dbReference type="GO" id="GO:0042351">
    <property type="term" value="P:'de novo' GDP-L-fucose biosynthetic process"/>
    <property type="evidence" value="ECO:0007669"/>
    <property type="project" value="TreeGrafter"/>
</dbReference>
<proteinExistence type="inferred from homology"/>
<feature type="domain" description="NAD(P)-binding" evidence="5">
    <location>
        <begin position="5"/>
        <end position="338"/>
    </location>
</feature>
<dbReference type="EMBL" id="MN740503">
    <property type="protein sequence ID" value="QHU30051.1"/>
    <property type="molecule type" value="Genomic_DNA"/>
</dbReference>
<comment type="cofactor">
    <cofactor evidence="1">
        <name>NADP(+)</name>
        <dbReference type="ChEBI" id="CHEBI:58349"/>
    </cofactor>
</comment>
<comment type="similarity">
    <text evidence="2">Belongs to the NAD(P)-dependent epimerase/dehydratase family. GDP-mannose 4,6-dehydratase subfamily.</text>
</comment>
<protein>
    <recommendedName>
        <fullName evidence="3">GDP-mannose 4,6-dehydratase</fullName>
        <ecNumber evidence="3">4.2.1.47</ecNumber>
    </recommendedName>
</protein>
<keyword evidence="4" id="KW-0456">Lyase</keyword>
<dbReference type="Pfam" id="PF16363">
    <property type="entry name" value="GDP_Man_Dehyd"/>
    <property type="match status" value="1"/>
</dbReference>
<evidence type="ECO:0000259" key="5">
    <source>
        <dbReference type="Pfam" id="PF16363"/>
    </source>
</evidence>
<dbReference type="PANTHER" id="PTHR43715">
    <property type="entry name" value="GDP-MANNOSE 4,6-DEHYDRATASE"/>
    <property type="match status" value="1"/>
</dbReference>
<name>A0A6C0LK49_9ZZZZ</name>
<dbReference type="InterPro" id="IPR006368">
    <property type="entry name" value="GDP_Man_deHydtase"/>
</dbReference>
<dbReference type="GO" id="GO:0008446">
    <property type="term" value="F:GDP-mannose 4,6-dehydratase activity"/>
    <property type="evidence" value="ECO:0007669"/>
    <property type="project" value="UniProtKB-EC"/>
</dbReference>
<sequence>MKIAFITGITGQDGSYLAELLLSKGYVVYGSVRRTSLLYVYTRLDHIRDRINLVYGDMTDSPNIMNTLINITKQGHDIKVFEIYNLAAQSHVGISFEMPEYTSDVDGIGTLRLLEAIRTMKQLTKINIRFYQAGTSELYGCTKTRELQDINAKFDPVSPYAAAKLYAFHMTKIYRDAYDIYAVNGILFNHESPRRGENFVTMKIVNGARDIINGKRKVLRLGNLDSSRDWGHAKDYVEGMWRMLQNERPKDYVLATGETRTVREFASIVFAKLNKPITWVGRGLDEKGTDSLGNILITVDPKYFRPNEVPFLKGDPSVAEMELNWKRHFSFEDLVHDMMSLDDPVRQSSVNSSLRK</sequence>
<dbReference type="InterPro" id="IPR036291">
    <property type="entry name" value="NAD(P)-bd_dom_sf"/>
</dbReference>
<dbReference type="EC" id="4.2.1.47" evidence="3"/>